<name>A0A210R725_MIZYE</name>
<comment type="caution">
    <text evidence="6">The sequence shown here is derived from an EMBL/GenBank/DDBJ whole genome shotgun (WGS) entry which is preliminary data.</text>
</comment>
<evidence type="ECO:0000256" key="4">
    <source>
        <dbReference type="ARBA" id="ARBA00022989"/>
    </source>
</evidence>
<dbReference type="GO" id="GO:0000422">
    <property type="term" value="P:autophagy of mitochondrion"/>
    <property type="evidence" value="ECO:0007669"/>
    <property type="project" value="TreeGrafter"/>
</dbReference>
<evidence type="ECO:0000256" key="2">
    <source>
        <dbReference type="ARBA" id="ARBA00009160"/>
    </source>
</evidence>
<proteinExistence type="inferred from homology"/>
<dbReference type="InterPro" id="IPR007014">
    <property type="entry name" value="FUN14"/>
</dbReference>
<dbReference type="EMBL" id="NEDP02000107">
    <property type="protein sequence ID" value="OWF56706.1"/>
    <property type="molecule type" value="Genomic_DNA"/>
</dbReference>
<keyword evidence="5" id="KW-0472">Membrane</keyword>
<organism evidence="6 7">
    <name type="scientific">Mizuhopecten yessoensis</name>
    <name type="common">Japanese scallop</name>
    <name type="synonym">Patinopecten yessoensis</name>
    <dbReference type="NCBI Taxonomy" id="6573"/>
    <lineage>
        <taxon>Eukaryota</taxon>
        <taxon>Metazoa</taxon>
        <taxon>Spiralia</taxon>
        <taxon>Lophotrochozoa</taxon>
        <taxon>Mollusca</taxon>
        <taxon>Bivalvia</taxon>
        <taxon>Autobranchia</taxon>
        <taxon>Pteriomorphia</taxon>
        <taxon>Pectinida</taxon>
        <taxon>Pectinoidea</taxon>
        <taxon>Pectinidae</taxon>
        <taxon>Mizuhopecten</taxon>
    </lineage>
</organism>
<dbReference type="PANTHER" id="PTHR21346">
    <property type="entry name" value="FUN14 DOMAIN CONTAINING"/>
    <property type="match status" value="1"/>
</dbReference>
<dbReference type="GO" id="GO:0005741">
    <property type="term" value="C:mitochondrial outer membrane"/>
    <property type="evidence" value="ECO:0007669"/>
    <property type="project" value="UniProtKB-SubCell"/>
</dbReference>
<comment type="similarity">
    <text evidence="2">Belongs to the FUN14 family.</text>
</comment>
<dbReference type="Pfam" id="PF04930">
    <property type="entry name" value="FUN14"/>
    <property type="match status" value="1"/>
</dbReference>
<dbReference type="AlphaFoldDB" id="A0A210R725"/>
<evidence type="ECO:0000256" key="1">
    <source>
        <dbReference type="ARBA" id="ARBA00004374"/>
    </source>
</evidence>
<accession>A0A210R725</accession>
<gene>
    <name evidence="6" type="ORF">KP79_PYT20165</name>
</gene>
<protein>
    <submittedName>
        <fullName evidence="6">FUN14 domain-containing protein 1</fullName>
    </submittedName>
</protein>
<evidence type="ECO:0000313" key="6">
    <source>
        <dbReference type="EMBL" id="OWF56706.1"/>
    </source>
</evidence>
<dbReference type="Proteomes" id="UP000242188">
    <property type="component" value="Unassembled WGS sequence"/>
</dbReference>
<keyword evidence="7" id="KW-1185">Reference proteome</keyword>
<dbReference type="OrthoDB" id="163794at2759"/>
<evidence type="ECO:0000256" key="3">
    <source>
        <dbReference type="ARBA" id="ARBA00022692"/>
    </source>
</evidence>
<evidence type="ECO:0000256" key="5">
    <source>
        <dbReference type="ARBA" id="ARBA00023136"/>
    </source>
</evidence>
<dbReference type="STRING" id="6573.A0A210R725"/>
<comment type="subcellular location">
    <subcellularLocation>
        <location evidence="1">Mitochondrion outer membrane</location>
        <topology evidence="1">Multi-pass membrane protein</topology>
    </subcellularLocation>
</comment>
<evidence type="ECO:0000313" key="7">
    <source>
        <dbReference type="Proteomes" id="UP000242188"/>
    </source>
</evidence>
<reference evidence="6 7" key="1">
    <citation type="journal article" date="2017" name="Nat. Ecol. Evol.">
        <title>Scallop genome provides insights into evolution of bilaterian karyotype and development.</title>
        <authorList>
            <person name="Wang S."/>
            <person name="Zhang J."/>
            <person name="Jiao W."/>
            <person name="Li J."/>
            <person name="Xun X."/>
            <person name="Sun Y."/>
            <person name="Guo X."/>
            <person name="Huan P."/>
            <person name="Dong B."/>
            <person name="Zhang L."/>
            <person name="Hu X."/>
            <person name="Sun X."/>
            <person name="Wang J."/>
            <person name="Zhao C."/>
            <person name="Wang Y."/>
            <person name="Wang D."/>
            <person name="Huang X."/>
            <person name="Wang R."/>
            <person name="Lv J."/>
            <person name="Li Y."/>
            <person name="Zhang Z."/>
            <person name="Liu B."/>
            <person name="Lu W."/>
            <person name="Hui Y."/>
            <person name="Liang J."/>
            <person name="Zhou Z."/>
            <person name="Hou R."/>
            <person name="Li X."/>
            <person name="Liu Y."/>
            <person name="Li H."/>
            <person name="Ning X."/>
            <person name="Lin Y."/>
            <person name="Zhao L."/>
            <person name="Xing Q."/>
            <person name="Dou J."/>
            <person name="Li Y."/>
            <person name="Mao J."/>
            <person name="Guo H."/>
            <person name="Dou H."/>
            <person name="Li T."/>
            <person name="Mu C."/>
            <person name="Jiang W."/>
            <person name="Fu Q."/>
            <person name="Fu X."/>
            <person name="Miao Y."/>
            <person name="Liu J."/>
            <person name="Yu Q."/>
            <person name="Li R."/>
            <person name="Liao H."/>
            <person name="Li X."/>
            <person name="Kong Y."/>
            <person name="Jiang Z."/>
            <person name="Chourrout D."/>
            <person name="Li R."/>
            <person name="Bao Z."/>
        </authorList>
    </citation>
    <scope>NUCLEOTIDE SEQUENCE [LARGE SCALE GENOMIC DNA]</scope>
    <source>
        <strain evidence="6 7">PY_sf001</strain>
    </source>
</reference>
<keyword evidence="4" id="KW-1133">Transmembrane helix</keyword>
<keyword evidence="3" id="KW-0812">Transmembrane</keyword>
<dbReference type="PANTHER" id="PTHR21346:SF0">
    <property type="entry name" value="RE45833P"/>
    <property type="match status" value="1"/>
</dbReference>
<sequence length="177" mass="20231">MANDNEPFEVLDLDAIRRGNSWIQSVFGDISRQSAAKQVAIGGATGWISGYLFVKVGKIAAATLGTTIILVQIAQYKGYIKIDWKKVQKEMNLAKNQMSKEISKKYPHYSQNIAQHQGYLQINWSRVEREANRARREIRREANRNLSKLQHVWEKAVLTVVRAGLVTLHYLPQIIRV</sequence>